<sequence length="256" mass="26654">MTDKTKMTDELIMAYADGQLPDAEAQEVEAAARTDAVIREKIDLYKETAHRLKAAAKDIPPVPDALAQRVSSLLEADTAERNLGASDNVVAFAPKKWIRQWPAALAASITLAIGLGTGIAIGPSGTSAGKPPFGIAALADPEISEALSNAGSGSSIALGSGATLNLIASFVDADDELCREFDYEKATGPSIVSVACHSGGTWQPRIAIAANKEQSGDFAPASSLEALETWLLSSGLGEPLDIAGEKRLLRELGMKP</sequence>
<dbReference type="RefSeq" id="WP_055113121.1">
    <property type="nucleotide sequence ID" value="NZ_CXWA01000001.1"/>
</dbReference>
<gene>
    <name evidence="1" type="ORF">LA5096_02501</name>
</gene>
<reference evidence="2" key="1">
    <citation type="submission" date="2015-07" db="EMBL/GenBank/DDBJ databases">
        <authorList>
            <person name="Rodrigo-Torres Lidia"/>
            <person name="Arahal R.David."/>
        </authorList>
    </citation>
    <scope>NUCLEOTIDE SEQUENCE [LARGE SCALE GENOMIC DNA]</scope>
    <source>
        <strain evidence="2">CECT 5096</strain>
    </source>
</reference>
<dbReference type="EMBL" id="CXWC01000010">
    <property type="protein sequence ID" value="CTQ70376.1"/>
    <property type="molecule type" value="Genomic_DNA"/>
</dbReference>
<evidence type="ECO:0000313" key="2">
    <source>
        <dbReference type="Proteomes" id="UP000049983"/>
    </source>
</evidence>
<dbReference type="Proteomes" id="UP000049983">
    <property type="component" value="Unassembled WGS sequence"/>
</dbReference>
<organism evidence="1 2">
    <name type="scientific">Roseibium album</name>
    <dbReference type="NCBI Taxonomy" id="311410"/>
    <lineage>
        <taxon>Bacteria</taxon>
        <taxon>Pseudomonadati</taxon>
        <taxon>Pseudomonadota</taxon>
        <taxon>Alphaproteobacteria</taxon>
        <taxon>Hyphomicrobiales</taxon>
        <taxon>Stappiaceae</taxon>
        <taxon>Roseibium</taxon>
    </lineage>
</organism>
<dbReference type="OrthoDB" id="7743910at2"/>
<name>A0A0M6Z640_9HYPH</name>
<dbReference type="InterPro" id="IPR041916">
    <property type="entry name" value="Anti_sigma_zinc_sf"/>
</dbReference>
<dbReference type="AlphaFoldDB" id="A0A0M6Z640"/>
<dbReference type="Gene3D" id="1.10.10.1320">
    <property type="entry name" value="Anti-sigma factor, zinc-finger domain"/>
    <property type="match status" value="1"/>
</dbReference>
<dbReference type="GeneID" id="97669882"/>
<keyword evidence="2" id="KW-1185">Reference proteome</keyword>
<protein>
    <submittedName>
        <fullName evidence="1">Putative anti-sigmaE protein</fullName>
    </submittedName>
</protein>
<dbReference type="STRING" id="311410.LA5095_01246"/>
<evidence type="ECO:0000313" key="1">
    <source>
        <dbReference type="EMBL" id="CTQ70376.1"/>
    </source>
</evidence>
<accession>A0A0M6Z640</accession>
<proteinExistence type="predicted"/>